<protein>
    <recommendedName>
        <fullName evidence="3">histidine kinase</fullName>
        <ecNumber evidence="3">2.7.13.3</ecNumber>
    </recommendedName>
</protein>
<dbReference type="InterPro" id="IPR052023">
    <property type="entry name" value="Histidine_kinase_KdpD"/>
</dbReference>
<keyword evidence="10 13" id="KW-1133">Transmembrane helix</keyword>
<dbReference type="Proteomes" id="UP000824250">
    <property type="component" value="Unassembled WGS sequence"/>
</dbReference>
<dbReference type="CDD" id="cd00082">
    <property type="entry name" value="HisKA"/>
    <property type="match status" value="1"/>
</dbReference>
<dbReference type="EMBL" id="DVGC01000023">
    <property type="protein sequence ID" value="HIR05094.1"/>
    <property type="molecule type" value="Genomic_DNA"/>
</dbReference>
<evidence type="ECO:0000313" key="15">
    <source>
        <dbReference type="EMBL" id="HIR05094.1"/>
    </source>
</evidence>
<dbReference type="CDD" id="cd00075">
    <property type="entry name" value="HATPase"/>
    <property type="match status" value="1"/>
</dbReference>
<dbReference type="GO" id="GO:0000155">
    <property type="term" value="F:phosphorelay sensor kinase activity"/>
    <property type="evidence" value="ECO:0007669"/>
    <property type="project" value="InterPro"/>
</dbReference>
<evidence type="ECO:0000256" key="6">
    <source>
        <dbReference type="ARBA" id="ARBA00022692"/>
    </source>
</evidence>
<dbReference type="EC" id="2.7.13.3" evidence="3"/>
<dbReference type="InterPro" id="IPR004358">
    <property type="entry name" value="Sig_transdc_His_kin-like_C"/>
</dbReference>
<organism evidence="15 16">
    <name type="scientific">Candidatus Copromonas faecavium</name>
    <name type="common">nom. illeg.</name>
    <dbReference type="NCBI Taxonomy" id="2840740"/>
    <lineage>
        <taxon>Bacteria</taxon>
        <taxon>Bacillati</taxon>
        <taxon>Bacillota</taxon>
        <taxon>Clostridia</taxon>
        <taxon>Lachnospirales</taxon>
        <taxon>Lachnospiraceae</taxon>
        <taxon>Candidatus Copromonas (nom. illeg.)</taxon>
    </lineage>
</organism>
<comment type="caution">
    <text evidence="15">The sequence shown here is derived from an EMBL/GenBank/DDBJ whole genome shotgun (WGS) entry which is preliminary data.</text>
</comment>
<dbReference type="Pfam" id="PF00512">
    <property type="entry name" value="HisKA"/>
    <property type="match status" value="1"/>
</dbReference>
<evidence type="ECO:0000256" key="7">
    <source>
        <dbReference type="ARBA" id="ARBA00022741"/>
    </source>
</evidence>
<evidence type="ECO:0000256" key="12">
    <source>
        <dbReference type="ARBA" id="ARBA00023136"/>
    </source>
</evidence>
<evidence type="ECO:0000256" key="4">
    <source>
        <dbReference type="ARBA" id="ARBA00022553"/>
    </source>
</evidence>
<keyword evidence="9" id="KW-0067">ATP-binding</keyword>
<keyword evidence="5" id="KW-0808">Transferase</keyword>
<evidence type="ECO:0000256" key="1">
    <source>
        <dbReference type="ARBA" id="ARBA00000085"/>
    </source>
</evidence>
<evidence type="ECO:0000256" key="9">
    <source>
        <dbReference type="ARBA" id="ARBA00022840"/>
    </source>
</evidence>
<dbReference type="SUPFAM" id="SSF55874">
    <property type="entry name" value="ATPase domain of HSP90 chaperone/DNA topoisomerase II/histidine kinase"/>
    <property type="match status" value="1"/>
</dbReference>
<accession>A0A9D1A3H5</accession>
<comment type="catalytic activity">
    <reaction evidence="1">
        <text>ATP + protein L-histidine = ADP + protein N-phospho-L-histidine.</text>
        <dbReference type="EC" id="2.7.13.3"/>
    </reaction>
</comment>
<keyword evidence="6 13" id="KW-0812">Transmembrane</keyword>
<evidence type="ECO:0000256" key="5">
    <source>
        <dbReference type="ARBA" id="ARBA00022679"/>
    </source>
</evidence>
<dbReference type="InterPro" id="IPR038318">
    <property type="entry name" value="KdpD_sf"/>
</dbReference>
<dbReference type="Gene3D" id="1.10.287.130">
    <property type="match status" value="1"/>
</dbReference>
<proteinExistence type="predicted"/>
<dbReference type="PROSITE" id="PS50109">
    <property type="entry name" value="HIS_KIN"/>
    <property type="match status" value="1"/>
</dbReference>
<evidence type="ECO:0000313" key="16">
    <source>
        <dbReference type="Proteomes" id="UP000824250"/>
    </source>
</evidence>
<evidence type="ECO:0000256" key="11">
    <source>
        <dbReference type="ARBA" id="ARBA00023012"/>
    </source>
</evidence>
<evidence type="ECO:0000256" key="2">
    <source>
        <dbReference type="ARBA" id="ARBA00004141"/>
    </source>
</evidence>
<feature type="transmembrane region" description="Helical" evidence="13">
    <location>
        <begin position="86"/>
        <end position="107"/>
    </location>
</feature>
<keyword evidence="8" id="KW-0418">Kinase</keyword>
<dbReference type="InterPro" id="IPR036097">
    <property type="entry name" value="HisK_dim/P_sf"/>
</dbReference>
<evidence type="ECO:0000259" key="14">
    <source>
        <dbReference type="PROSITE" id="PS50109"/>
    </source>
</evidence>
<dbReference type="GO" id="GO:0005886">
    <property type="term" value="C:plasma membrane"/>
    <property type="evidence" value="ECO:0007669"/>
    <property type="project" value="TreeGrafter"/>
</dbReference>
<name>A0A9D1A3H5_9FIRM</name>
<keyword evidence="12 13" id="KW-0472">Membrane</keyword>
<comment type="subcellular location">
    <subcellularLocation>
        <location evidence="2">Membrane</location>
        <topology evidence="2">Multi-pass membrane protein</topology>
    </subcellularLocation>
</comment>
<dbReference type="PANTHER" id="PTHR45569">
    <property type="entry name" value="SENSOR PROTEIN KDPD"/>
    <property type="match status" value="1"/>
</dbReference>
<feature type="domain" description="Histidine kinase" evidence="14">
    <location>
        <begin position="132"/>
        <end position="350"/>
    </location>
</feature>
<dbReference type="PANTHER" id="PTHR45569:SF1">
    <property type="entry name" value="SENSOR PROTEIN KDPD"/>
    <property type="match status" value="1"/>
</dbReference>
<dbReference type="Gene3D" id="1.20.120.620">
    <property type="entry name" value="Backbone structure of the membrane domain of e. Coli histidine kinase receptor kdpd"/>
    <property type="match status" value="1"/>
</dbReference>
<evidence type="ECO:0000256" key="10">
    <source>
        <dbReference type="ARBA" id="ARBA00022989"/>
    </source>
</evidence>
<dbReference type="InterPro" id="IPR003661">
    <property type="entry name" value="HisK_dim/P_dom"/>
</dbReference>
<gene>
    <name evidence="15" type="ORF">IAB28_03905</name>
</gene>
<dbReference type="AlphaFoldDB" id="A0A9D1A3H5"/>
<dbReference type="Pfam" id="PF13493">
    <property type="entry name" value="DUF4118"/>
    <property type="match status" value="1"/>
</dbReference>
<reference evidence="15" key="2">
    <citation type="journal article" date="2021" name="PeerJ">
        <title>Extensive microbial diversity within the chicken gut microbiome revealed by metagenomics and culture.</title>
        <authorList>
            <person name="Gilroy R."/>
            <person name="Ravi A."/>
            <person name="Getino M."/>
            <person name="Pursley I."/>
            <person name="Horton D.L."/>
            <person name="Alikhan N.F."/>
            <person name="Baker D."/>
            <person name="Gharbi K."/>
            <person name="Hall N."/>
            <person name="Watson M."/>
            <person name="Adriaenssens E.M."/>
            <person name="Foster-Nyarko E."/>
            <person name="Jarju S."/>
            <person name="Secka A."/>
            <person name="Antonio M."/>
            <person name="Oren A."/>
            <person name="Chaudhuri R.R."/>
            <person name="La Ragione R."/>
            <person name="Hildebrand F."/>
            <person name="Pallen M.J."/>
        </authorList>
    </citation>
    <scope>NUCLEOTIDE SEQUENCE</scope>
    <source>
        <strain evidence="15">CHK180-2868</strain>
    </source>
</reference>
<evidence type="ECO:0000256" key="13">
    <source>
        <dbReference type="SAM" id="Phobius"/>
    </source>
</evidence>
<sequence>MSAKLKNVLKNIGVTIAILGASSVFCLLLQPFSETDNHVPLLFVLAVFCVSRFTDGYVYGILASVVAVICVNGVFTYPYFEINFTITGYPLTFAVMFAVAFSVSAMTTQIKNQEQIRLEAEKEKVRGNLLRAISHDIRTPLTAIAGSASGLIENFRDLPDERALELLEGIREEAQWLIRIVENLLSITRIGDGKARIDKQEELVEEIVGEAIEKFQKRFPQIQVDAVLPDEVLLVPMDGILIEQVLVNLLENSVIHGNKTTRIVIRAEDEGEQVKFSVEDNGDGIPKSVLPEMFEGKMESRNRGEPDAKRNMGIGLSVCRTIVRAHKGNMEAENREEGGARVMFWLPKGMEIENGD</sequence>
<dbReference type="InterPro" id="IPR003594">
    <property type="entry name" value="HATPase_dom"/>
</dbReference>
<evidence type="ECO:0000256" key="8">
    <source>
        <dbReference type="ARBA" id="ARBA00022777"/>
    </source>
</evidence>
<dbReference type="SUPFAM" id="SSF47384">
    <property type="entry name" value="Homodimeric domain of signal transducing histidine kinase"/>
    <property type="match status" value="1"/>
</dbReference>
<dbReference type="Gene3D" id="3.30.565.10">
    <property type="entry name" value="Histidine kinase-like ATPase, C-terminal domain"/>
    <property type="match status" value="1"/>
</dbReference>
<dbReference type="InterPro" id="IPR036890">
    <property type="entry name" value="HATPase_C_sf"/>
</dbReference>
<feature type="transmembrane region" description="Helical" evidence="13">
    <location>
        <begin position="12"/>
        <end position="32"/>
    </location>
</feature>
<keyword evidence="4" id="KW-0597">Phosphoprotein</keyword>
<keyword evidence="11" id="KW-0902">Two-component regulatory system</keyword>
<dbReference type="InterPro" id="IPR025201">
    <property type="entry name" value="KdpD_TM"/>
</dbReference>
<dbReference type="GO" id="GO:0005524">
    <property type="term" value="F:ATP binding"/>
    <property type="evidence" value="ECO:0007669"/>
    <property type="project" value="UniProtKB-KW"/>
</dbReference>
<dbReference type="Pfam" id="PF02518">
    <property type="entry name" value="HATPase_c"/>
    <property type="match status" value="1"/>
</dbReference>
<dbReference type="PRINTS" id="PR00344">
    <property type="entry name" value="BCTRLSENSOR"/>
</dbReference>
<keyword evidence="7" id="KW-0547">Nucleotide-binding</keyword>
<evidence type="ECO:0000256" key="3">
    <source>
        <dbReference type="ARBA" id="ARBA00012438"/>
    </source>
</evidence>
<feature type="transmembrane region" description="Helical" evidence="13">
    <location>
        <begin position="61"/>
        <end position="80"/>
    </location>
</feature>
<reference evidence="15" key="1">
    <citation type="submission" date="2020-10" db="EMBL/GenBank/DDBJ databases">
        <authorList>
            <person name="Gilroy R."/>
        </authorList>
    </citation>
    <scope>NUCLEOTIDE SEQUENCE</scope>
    <source>
        <strain evidence="15">CHK180-2868</strain>
    </source>
</reference>
<dbReference type="InterPro" id="IPR005467">
    <property type="entry name" value="His_kinase_dom"/>
</dbReference>
<dbReference type="SMART" id="SM00387">
    <property type="entry name" value="HATPase_c"/>
    <property type="match status" value="1"/>
</dbReference>
<dbReference type="SMART" id="SM00388">
    <property type="entry name" value="HisKA"/>
    <property type="match status" value="1"/>
</dbReference>